<keyword evidence="1" id="KW-1133">Transmembrane helix</keyword>
<evidence type="ECO:0000313" key="3">
    <source>
        <dbReference type="Proteomes" id="UP000091820"/>
    </source>
</evidence>
<dbReference type="AlphaFoldDB" id="A0A1A9X309"/>
<reference evidence="3" key="1">
    <citation type="submission" date="2014-03" db="EMBL/GenBank/DDBJ databases">
        <authorList>
            <person name="Aksoy S."/>
            <person name="Warren W."/>
            <person name="Wilson R.K."/>
        </authorList>
    </citation>
    <scope>NUCLEOTIDE SEQUENCE [LARGE SCALE GENOMIC DNA]</scope>
    <source>
        <strain evidence="3">IAEA</strain>
    </source>
</reference>
<dbReference type="Proteomes" id="UP000091820">
    <property type="component" value="Unassembled WGS sequence"/>
</dbReference>
<reference evidence="2" key="2">
    <citation type="submission" date="2020-05" db="UniProtKB">
        <authorList>
            <consortium name="EnsemblMetazoa"/>
        </authorList>
    </citation>
    <scope>IDENTIFICATION</scope>
    <source>
        <strain evidence="2">IAEA</strain>
    </source>
</reference>
<keyword evidence="1" id="KW-0472">Membrane</keyword>
<evidence type="ECO:0000256" key="1">
    <source>
        <dbReference type="SAM" id="Phobius"/>
    </source>
</evidence>
<accession>A0A1A9X309</accession>
<dbReference type="EnsemblMetazoa" id="GBRI042471-RA">
    <property type="protein sequence ID" value="GBRI042471-PA"/>
    <property type="gene ID" value="GBRI042471"/>
</dbReference>
<protein>
    <submittedName>
        <fullName evidence="2">Uncharacterized protein</fullName>
    </submittedName>
</protein>
<organism evidence="2 3">
    <name type="scientific">Glossina brevipalpis</name>
    <dbReference type="NCBI Taxonomy" id="37001"/>
    <lineage>
        <taxon>Eukaryota</taxon>
        <taxon>Metazoa</taxon>
        <taxon>Ecdysozoa</taxon>
        <taxon>Arthropoda</taxon>
        <taxon>Hexapoda</taxon>
        <taxon>Insecta</taxon>
        <taxon>Pterygota</taxon>
        <taxon>Neoptera</taxon>
        <taxon>Endopterygota</taxon>
        <taxon>Diptera</taxon>
        <taxon>Brachycera</taxon>
        <taxon>Muscomorpha</taxon>
        <taxon>Hippoboscoidea</taxon>
        <taxon>Glossinidae</taxon>
        <taxon>Glossina</taxon>
    </lineage>
</organism>
<keyword evidence="1" id="KW-0812">Transmembrane</keyword>
<proteinExistence type="predicted"/>
<sequence>MDLVHHPFPIENEKTTIGYGWLVAWLALHITGLIEIGSYEMSVRMRGGQKVIVKTDLSYHYLTCNAQQKEQRKLSVTRSSINKQLCLQNMYAYKCGQHIYAHLSTEACLENMDKIVIAAH</sequence>
<keyword evidence="3" id="KW-1185">Reference proteome</keyword>
<name>A0A1A9X309_9MUSC</name>
<dbReference type="VEuPathDB" id="VectorBase:GBRI042471"/>
<feature type="transmembrane region" description="Helical" evidence="1">
    <location>
        <begin position="17"/>
        <end position="36"/>
    </location>
</feature>
<evidence type="ECO:0000313" key="2">
    <source>
        <dbReference type="EnsemblMetazoa" id="GBRI042471-PA"/>
    </source>
</evidence>